<sequence length="51" mass="5935">MFYGEFKTPPNPFLFCGICKVKFFHIFCHVIEKPNFEDAHSASKYAICHHG</sequence>
<gene>
    <name evidence="1" type="ORF">AB205_0095400</name>
</gene>
<feature type="non-terminal residue" evidence="1">
    <location>
        <position position="51"/>
    </location>
</feature>
<dbReference type="AlphaFoldDB" id="A0A2G9Q8N5"/>
<dbReference type="Proteomes" id="UP000228934">
    <property type="component" value="Unassembled WGS sequence"/>
</dbReference>
<proteinExistence type="predicted"/>
<evidence type="ECO:0000313" key="2">
    <source>
        <dbReference type="Proteomes" id="UP000228934"/>
    </source>
</evidence>
<keyword evidence="2" id="KW-1185">Reference proteome</keyword>
<organism evidence="1 2">
    <name type="scientific">Aquarana catesbeiana</name>
    <name type="common">American bullfrog</name>
    <name type="synonym">Rana catesbeiana</name>
    <dbReference type="NCBI Taxonomy" id="8400"/>
    <lineage>
        <taxon>Eukaryota</taxon>
        <taxon>Metazoa</taxon>
        <taxon>Chordata</taxon>
        <taxon>Craniata</taxon>
        <taxon>Vertebrata</taxon>
        <taxon>Euteleostomi</taxon>
        <taxon>Amphibia</taxon>
        <taxon>Batrachia</taxon>
        <taxon>Anura</taxon>
        <taxon>Neobatrachia</taxon>
        <taxon>Ranoidea</taxon>
        <taxon>Ranidae</taxon>
        <taxon>Aquarana</taxon>
    </lineage>
</organism>
<evidence type="ECO:0000313" key="1">
    <source>
        <dbReference type="EMBL" id="PIO11950.1"/>
    </source>
</evidence>
<name>A0A2G9Q8N5_AQUCT</name>
<dbReference type="EMBL" id="KZ060685">
    <property type="protein sequence ID" value="PIO11950.1"/>
    <property type="molecule type" value="Genomic_DNA"/>
</dbReference>
<accession>A0A2G9Q8N5</accession>
<reference evidence="2" key="1">
    <citation type="journal article" date="2017" name="Nat. Commun.">
        <title>The North American bullfrog draft genome provides insight into hormonal regulation of long noncoding RNA.</title>
        <authorList>
            <person name="Hammond S.A."/>
            <person name="Warren R.L."/>
            <person name="Vandervalk B.P."/>
            <person name="Kucuk E."/>
            <person name="Khan H."/>
            <person name="Gibb E.A."/>
            <person name="Pandoh P."/>
            <person name="Kirk H."/>
            <person name="Zhao Y."/>
            <person name="Jones M."/>
            <person name="Mungall A.J."/>
            <person name="Coope R."/>
            <person name="Pleasance S."/>
            <person name="Moore R.A."/>
            <person name="Holt R.A."/>
            <person name="Round J.M."/>
            <person name="Ohora S."/>
            <person name="Walle B.V."/>
            <person name="Veldhoen N."/>
            <person name="Helbing C.C."/>
            <person name="Birol I."/>
        </authorList>
    </citation>
    <scope>NUCLEOTIDE SEQUENCE [LARGE SCALE GENOMIC DNA]</scope>
</reference>
<protein>
    <submittedName>
        <fullName evidence="1">Uncharacterized protein</fullName>
    </submittedName>
</protein>